<dbReference type="InterPro" id="IPR000008">
    <property type="entry name" value="C2_dom"/>
</dbReference>
<keyword evidence="5 7" id="KW-0833">Ubl conjugation pathway</keyword>
<dbReference type="Gene3D" id="3.30.2410.10">
    <property type="entry name" value="Hect, E3 ligase catalytic domain"/>
    <property type="match status" value="1"/>
</dbReference>
<dbReference type="SUPFAM" id="SSF49562">
    <property type="entry name" value="C2 domain (Calcium/lipid-binding domain, CaLB)"/>
    <property type="match status" value="1"/>
</dbReference>
<proteinExistence type="predicted"/>
<dbReference type="Gene3D" id="2.20.70.10">
    <property type="match status" value="1"/>
</dbReference>
<dbReference type="PIRSF" id="PIRSF001569">
    <property type="entry name" value="E3_ub_ligase_SMURF1"/>
    <property type="match status" value="1"/>
</dbReference>
<evidence type="ECO:0000259" key="9">
    <source>
        <dbReference type="PROSITE" id="PS50004"/>
    </source>
</evidence>
<reference evidence="12" key="1">
    <citation type="submission" date="2025-08" db="UniProtKB">
        <authorList>
            <consortium name="Ensembl"/>
        </authorList>
    </citation>
    <scope>IDENTIFICATION</scope>
</reference>
<feature type="active site" description="Glycyl thioester intermediate" evidence="6 7">
    <location>
        <position position="674"/>
    </location>
</feature>
<dbReference type="SMART" id="SM00119">
    <property type="entry name" value="HECTc"/>
    <property type="match status" value="1"/>
</dbReference>
<feature type="domain" description="WW" evidence="10">
    <location>
        <begin position="268"/>
        <end position="301"/>
    </location>
</feature>
<dbReference type="PANTHER" id="PTHR11254:SF300">
    <property type="entry name" value="E3 UBIQUITIN-PROTEIN LIGASE SMURF2"/>
    <property type="match status" value="1"/>
</dbReference>
<dbReference type="PROSITE" id="PS01159">
    <property type="entry name" value="WW_DOMAIN_1"/>
    <property type="match status" value="1"/>
</dbReference>
<evidence type="ECO:0000256" key="4">
    <source>
        <dbReference type="ARBA" id="ARBA00022679"/>
    </source>
</evidence>
<evidence type="ECO:0000313" key="12">
    <source>
        <dbReference type="Ensembl" id="ENSGMOP00000026625.1"/>
    </source>
</evidence>
<dbReference type="GO" id="GO:0061630">
    <property type="term" value="F:ubiquitin protein ligase activity"/>
    <property type="evidence" value="ECO:0007669"/>
    <property type="project" value="UniProtKB-EC"/>
</dbReference>
<evidence type="ECO:0000259" key="11">
    <source>
        <dbReference type="PROSITE" id="PS50237"/>
    </source>
</evidence>
<dbReference type="UniPathway" id="UPA00143"/>
<dbReference type="PROSITE" id="PS50020">
    <property type="entry name" value="WW_DOMAIN_2"/>
    <property type="match status" value="2"/>
</dbReference>
<evidence type="ECO:0000256" key="5">
    <source>
        <dbReference type="ARBA" id="ARBA00022786"/>
    </source>
</evidence>
<dbReference type="Ensembl" id="ENSGMOT00000034153.1">
    <property type="protein sequence ID" value="ENSGMOP00000026625.1"/>
    <property type="gene ID" value="ENSGMOG00000010749.2"/>
</dbReference>
<feature type="domain" description="HECT" evidence="11">
    <location>
        <begin position="372"/>
        <end position="706"/>
    </location>
</feature>
<dbReference type="GO" id="GO:0005829">
    <property type="term" value="C:cytosol"/>
    <property type="evidence" value="ECO:0007669"/>
    <property type="project" value="UniProtKB-ARBA"/>
</dbReference>
<gene>
    <name evidence="12" type="primary">smurf2</name>
</gene>
<keyword evidence="13" id="KW-1185">Reference proteome</keyword>
<dbReference type="Pfam" id="PF00168">
    <property type="entry name" value="C2"/>
    <property type="match status" value="1"/>
</dbReference>
<organism evidence="12 13">
    <name type="scientific">Gadus morhua</name>
    <name type="common">Atlantic cod</name>
    <dbReference type="NCBI Taxonomy" id="8049"/>
    <lineage>
        <taxon>Eukaryota</taxon>
        <taxon>Metazoa</taxon>
        <taxon>Chordata</taxon>
        <taxon>Craniata</taxon>
        <taxon>Vertebrata</taxon>
        <taxon>Euteleostomi</taxon>
        <taxon>Actinopterygii</taxon>
        <taxon>Neopterygii</taxon>
        <taxon>Teleostei</taxon>
        <taxon>Neoteleostei</taxon>
        <taxon>Acanthomorphata</taxon>
        <taxon>Zeiogadaria</taxon>
        <taxon>Gadariae</taxon>
        <taxon>Gadiformes</taxon>
        <taxon>Gadoidei</taxon>
        <taxon>Gadidae</taxon>
        <taxon>Gadus</taxon>
    </lineage>
</organism>
<evidence type="ECO:0000256" key="6">
    <source>
        <dbReference type="PIRSR" id="PIRSR001569-1"/>
    </source>
</evidence>
<dbReference type="GO" id="GO:0030514">
    <property type="term" value="P:negative regulation of BMP signaling pathway"/>
    <property type="evidence" value="ECO:0007669"/>
    <property type="project" value="TreeGrafter"/>
</dbReference>
<feature type="region of interest" description="Disordered" evidence="8">
    <location>
        <begin position="182"/>
        <end position="208"/>
    </location>
</feature>
<dbReference type="SMART" id="SM00239">
    <property type="entry name" value="C2"/>
    <property type="match status" value="1"/>
</dbReference>
<dbReference type="Pfam" id="PF00632">
    <property type="entry name" value="HECT"/>
    <property type="match status" value="1"/>
</dbReference>
<dbReference type="InterPro" id="IPR035892">
    <property type="entry name" value="C2_domain_sf"/>
</dbReference>
<evidence type="ECO:0000256" key="7">
    <source>
        <dbReference type="PROSITE-ProRule" id="PRU00104"/>
    </source>
</evidence>
<dbReference type="InterPro" id="IPR000569">
    <property type="entry name" value="HECT_dom"/>
</dbReference>
<dbReference type="InterPro" id="IPR024928">
    <property type="entry name" value="E3_ub_ligase_SMURF1"/>
</dbReference>
<dbReference type="CDD" id="cd08382">
    <property type="entry name" value="C2_Smurf-like"/>
    <property type="match status" value="1"/>
</dbReference>
<accession>A0A8C5A600</accession>
<dbReference type="GO" id="GO:0043161">
    <property type="term" value="P:proteasome-mediated ubiquitin-dependent protein catabolic process"/>
    <property type="evidence" value="ECO:0007669"/>
    <property type="project" value="TreeGrafter"/>
</dbReference>
<dbReference type="SUPFAM" id="SSF56204">
    <property type="entry name" value="Hect, E3 ligase catalytic domain"/>
    <property type="match status" value="1"/>
</dbReference>
<dbReference type="PANTHER" id="PTHR11254">
    <property type="entry name" value="HECT DOMAIN UBIQUITIN-PROTEIN LIGASE"/>
    <property type="match status" value="1"/>
</dbReference>
<dbReference type="GO" id="GO:0016567">
    <property type="term" value="P:protein ubiquitination"/>
    <property type="evidence" value="ECO:0007669"/>
    <property type="project" value="UniProtKB-UniPathway"/>
</dbReference>
<dbReference type="Gene3D" id="3.90.1750.10">
    <property type="entry name" value="Hect, E3 ligase catalytic domains"/>
    <property type="match status" value="1"/>
</dbReference>
<dbReference type="EC" id="2.3.2.26" evidence="3"/>
<evidence type="ECO:0000256" key="2">
    <source>
        <dbReference type="ARBA" id="ARBA00004906"/>
    </source>
</evidence>
<evidence type="ECO:0000259" key="10">
    <source>
        <dbReference type="PROSITE" id="PS50020"/>
    </source>
</evidence>
<evidence type="ECO:0000256" key="3">
    <source>
        <dbReference type="ARBA" id="ARBA00012485"/>
    </source>
</evidence>
<dbReference type="GeneTree" id="ENSGT00940000155563"/>
<dbReference type="CDD" id="cd00201">
    <property type="entry name" value="WW"/>
    <property type="match status" value="2"/>
</dbReference>
<comment type="catalytic activity">
    <reaction evidence="1">
        <text>S-ubiquitinyl-[E2 ubiquitin-conjugating enzyme]-L-cysteine + [acceptor protein]-L-lysine = [E2 ubiquitin-conjugating enzyme]-L-cysteine + N(6)-ubiquitinyl-[acceptor protein]-L-lysine.</text>
        <dbReference type="EC" id="2.3.2.26"/>
    </reaction>
</comment>
<dbReference type="PROSITE" id="PS50237">
    <property type="entry name" value="HECT"/>
    <property type="match status" value="1"/>
</dbReference>
<dbReference type="GO" id="GO:0046332">
    <property type="term" value="F:SMAD binding"/>
    <property type="evidence" value="ECO:0007669"/>
    <property type="project" value="TreeGrafter"/>
</dbReference>
<evidence type="ECO:0000256" key="1">
    <source>
        <dbReference type="ARBA" id="ARBA00000885"/>
    </source>
</evidence>
<dbReference type="Pfam" id="PF00397">
    <property type="entry name" value="WW"/>
    <property type="match status" value="2"/>
</dbReference>
<reference evidence="12" key="2">
    <citation type="submission" date="2025-09" db="UniProtKB">
        <authorList>
            <consortium name="Ensembl"/>
        </authorList>
    </citation>
    <scope>IDENTIFICATION</scope>
</reference>
<evidence type="ECO:0000256" key="8">
    <source>
        <dbReference type="SAM" id="MobiDB-lite"/>
    </source>
</evidence>
<dbReference type="InterPro" id="IPR001202">
    <property type="entry name" value="WW_dom"/>
</dbReference>
<protein>
    <recommendedName>
        <fullName evidence="3">HECT-type E3 ubiquitin transferase</fullName>
        <ecNumber evidence="3">2.3.2.26</ecNumber>
    </recommendedName>
</protein>
<dbReference type="InterPro" id="IPR035983">
    <property type="entry name" value="Hect_E3_ubiquitin_ligase"/>
</dbReference>
<name>A0A8C5A600_GADMO</name>
<feature type="domain" description="C2" evidence="9">
    <location>
        <begin position="1"/>
        <end position="117"/>
    </location>
</feature>
<feature type="domain" description="WW" evidence="10">
    <location>
        <begin position="222"/>
        <end position="255"/>
    </location>
</feature>
<evidence type="ECO:0000313" key="13">
    <source>
        <dbReference type="Proteomes" id="UP000694546"/>
    </source>
</evidence>
<dbReference type="PROSITE" id="PS50004">
    <property type="entry name" value="C2"/>
    <property type="match status" value="1"/>
</dbReference>
<dbReference type="SUPFAM" id="SSF51045">
    <property type="entry name" value="WW domain"/>
    <property type="match status" value="2"/>
</dbReference>
<dbReference type="SMART" id="SM00456">
    <property type="entry name" value="WW"/>
    <property type="match status" value="2"/>
</dbReference>
<dbReference type="Proteomes" id="UP000694546">
    <property type="component" value="Chromosome 2"/>
</dbReference>
<comment type="pathway">
    <text evidence="2">Protein modification; protein ubiquitination.</text>
</comment>
<dbReference type="Gene3D" id="3.30.2160.10">
    <property type="entry name" value="Hect, E3 ligase catalytic domain"/>
    <property type="match status" value="1"/>
</dbReference>
<dbReference type="InterPro" id="IPR036020">
    <property type="entry name" value="WW_dom_sf"/>
</dbReference>
<dbReference type="GO" id="GO:0005886">
    <property type="term" value="C:plasma membrane"/>
    <property type="evidence" value="ECO:0007669"/>
    <property type="project" value="UniProtKB-SubCell"/>
</dbReference>
<dbReference type="CDD" id="cd00078">
    <property type="entry name" value="HECTc"/>
    <property type="match status" value="1"/>
</dbReference>
<dbReference type="AlphaFoldDB" id="A0A8C5A600"/>
<dbReference type="InterPro" id="IPR050409">
    <property type="entry name" value="E3_ubiq-protein_ligase"/>
</dbReference>
<keyword evidence="4" id="KW-0808">Transferase</keyword>
<dbReference type="Gene3D" id="2.60.40.150">
    <property type="entry name" value="C2 domain"/>
    <property type="match status" value="1"/>
</dbReference>
<sequence length="706" mass="80541">MSNQGVRRTGPVKLRLTVLCAKNLVKKDFFRLPDPFSKVVVDGSGQCHSTDTVRNTLDPKWNQHYDLYIGKADSITISVWNHKKIHKKQGAGFLGCVRLLSNAINRLKDTGYQRLDLNKLSPSDSDTVRGQIVVSLQSRDRIGSGGPVVDCSQLFDNDLPASEYSSPGRPLSCIVDENTPISANGATPTAVAPPTEQRAQERRVRSQRHRNYMSRTHLHAPPDLPEGYEQRTTQQGQVYFLHTQTGVSTWHDPRVPRDLSNVNCEELGPLPPGWEIRNTATGRVYFVDHNNRTTQFTDPPLLSPSLLPAPSLLPLEEAECLTVPRYKRDLVHKLKILRQELGHQQPQGGHCRIEVSREEIFEESYRQVMKMRPKDLWKRLMVKFRGEEGLDYGGVAREWLYLLSHEMLNPYYGLFQYSRDDIYTLQINPDSAVNPEHLSYFHFVGRIMGVAVFHGHYIDGGFTLPFYKQLLGKPITLEDMEAVDPDLHNSLIWILDNDITGVLDHTFCVEHSAYGEIIQHELKPNGKNVAVSQDTKKEYVRLYVNWRFLRGIEAQFLALQKGFNEVIPQHLLKAFDEKELELIVCGLGKIDIVDWRSNTRLKHCTPDSNVVKWFWKAVESYDEERRARLLQFVTGSSRVPLQGFKALQGAAGPRLFTLHQIDASSNNLPKAHTCFNRIDIPAYEMYEKLYDKLLTAIEETCGFAVE</sequence>